<accession>A0A3B1BSL4</accession>
<sequence>MARLFAAFIRHAAYMQLPDVPSAHQPFSLNDNGAAQAMKAAGLLLQFSSDKGLQILHAVDSSPLLRSWQTARIINQQLTRKGLHQLRIECFDALAERGVGSYVANLTINQIEEVIRQDPRFAMPPANWKSNSRYCLPFPGAESLLSAGERVAGHVTQRMEELRHICTTDTLKLFVGHGAAFRHAAYHLGILSYEDIAKLSMFYAQPLYFEYRGNNHWRHSAGDWKIRSSQEQVTD</sequence>
<dbReference type="InterPro" id="IPR013078">
    <property type="entry name" value="His_Pase_superF_clade-1"/>
</dbReference>
<dbReference type="Pfam" id="PF00300">
    <property type="entry name" value="His_Phos_1"/>
    <property type="match status" value="1"/>
</dbReference>
<dbReference type="EMBL" id="UOFZ01000130">
    <property type="protein sequence ID" value="VAX13660.1"/>
    <property type="molecule type" value="Genomic_DNA"/>
</dbReference>
<dbReference type="InterPro" id="IPR029033">
    <property type="entry name" value="His_PPase_superfam"/>
</dbReference>
<dbReference type="AlphaFoldDB" id="A0A3B1BSL4"/>
<organism evidence="1">
    <name type="scientific">hydrothermal vent metagenome</name>
    <dbReference type="NCBI Taxonomy" id="652676"/>
    <lineage>
        <taxon>unclassified sequences</taxon>
        <taxon>metagenomes</taxon>
        <taxon>ecological metagenomes</taxon>
    </lineage>
</organism>
<name>A0A3B1BSL4_9ZZZZ</name>
<dbReference type="CDD" id="cd07067">
    <property type="entry name" value="HP_PGM_like"/>
    <property type="match status" value="1"/>
</dbReference>
<proteinExistence type="predicted"/>
<evidence type="ECO:0000313" key="1">
    <source>
        <dbReference type="EMBL" id="VAX13660.1"/>
    </source>
</evidence>
<dbReference type="SUPFAM" id="SSF53254">
    <property type="entry name" value="Phosphoglycerate mutase-like"/>
    <property type="match status" value="1"/>
</dbReference>
<reference evidence="1" key="1">
    <citation type="submission" date="2018-06" db="EMBL/GenBank/DDBJ databases">
        <authorList>
            <person name="Zhirakovskaya E."/>
        </authorList>
    </citation>
    <scope>NUCLEOTIDE SEQUENCE</scope>
</reference>
<gene>
    <name evidence="1" type="ORF">MNBD_GAMMA24-652</name>
</gene>
<protein>
    <recommendedName>
        <fullName evidence="2">Phosphoglycerate mutase family protein</fullName>
    </recommendedName>
</protein>
<evidence type="ECO:0008006" key="2">
    <source>
        <dbReference type="Google" id="ProtNLM"/>
    </source>
</evidence>
<dbReference type="Gene3D" id="3.40.50.1240">
    <property type="entry name" value="Phosphoglycerate mutase-like"/>
    <property type="match status" value="1"/>
</dbReference>